<evidence type="ECO:0000313" key="4">
    <source>
        <dbReference type="Proteomes" id="UP000054544"/>
    </source>
</evidence>
<reference evidence="4" key="1">
    <citation type="journal article" date="2014" name="BMC Genomics">
        <title>The genome sequence of the biocontrol fungus Metarhizium anisopliae and comparative genomics of Metarhizium species.</title>
        <authorList>
            <person name="Pattemore J.A."/>
            <person name="Hane J.K."/>
            <person name="Williams A.H."/>
            <person name="Wilson B.A."/>
            <person name="Stodart B.J."/>
            <person name="Ash G.J."/>
        </authorList>
    </citation>
    <scope>NUCLEOTIDE SEQUENCE [LARGE SCALE GENOMIC DNA]</scope>
    <source>
        <strain evidence="4">BRIP 53293</strain>
    </source>
</reference>
<feature type="region of interest" description="Disordered" evidence="1">
    <location>
        <begin position="246"/>
        <end position="276"/>
    </location>
</feature>
<protein>
    <submittedName>
        <fullName evidence="3">Uncharacterized protein</fullName>
    </submittedName>
</protein>
<feature type="transmembrane region" description="Helical" evidence="2">
    <location>
        <begin position="285"/>
        <end position="309"/>
    </location>
</feature>
<gene>
    <name evidence="3" type="ORF">H634G_04140</name>
</gene>
<name>A0A0D9P1B3_METAN</name>
<dbReference type="Proteomes" id="UP000054544">
    <property type="component" value="Unassembled WGS sequence"/>
</dbReference>
<accession>A0A0D9P1B3</accession>
<feature type="region of interest" description="Disordered" evidence="1">
    <location>
        <begin position="1"/>
        <end position="38"/>
    </location>
</feature>
<keyword evidence="2" id="KW-1133">Transmembrane helix</keyword>
<evidence type="ECO:0000313" key="3">
    <source>
        <dbReference type="EMBL" id="KJK79901.1"/>
    </source>
</evidence>
<sequence length="418" mass="42297">MIQTDQDARAENLSRTTDDAGSHLTMVPRNPGQASLGGLCSSSLRRRALAKPPSALHTCPPLRSQSLADQRDSHQDQQSHKTTMLLIATALVLALSQAALAAAGVGLAPTPTAKQHVAPAIFARQTGRRALDDCSSVLDNFLDLPTPPPDLSSYAAQVAATQTGAAAIRFPDSLSSRASKYQSSVLSWCSEQRDALTKCTELPALQSQYSGICQAAGGNAAGSNGGTDLGINIFNNVDTGGGGGGGAGGAGGSSGGGGGGGAGGSNGGSNGGDGSSGGGGISSGAVAGIVIGVLAAVGVLAGIAAFVIWRGRRKRAAANAMDAARQQPMSGQQTPPESMLHGLGRAYDKDSPTYSEGSYQTLPHERSVHEMPGVRAPAELMGSTEAVPVELHNPEPVYEMLADYRPNKAAVADVGYKS</sequence>
<organism evidence="3 4">
    <name type="scientific">Metarhizium anisopliae BRIP 53293</name>
    <dbReference type="NCBI Taxonomy" id="1291518"/>
    <lineage>
        <taxon>Eukaryota</taxon>
        <taxon>Fungi</taxon>
        <taxon>Dikarya</taxon>
        <taxon>Ascomycota</taxon>
        <taxon>Pezizomycotina</taxon>
        <taxon>Sordariomycetes</taxon>
        <taxon>Hypocreomycetidae</taxon>
        <taxon>Hypocreales</taxon>
        <taxon>Clavicipitaceae</taxon>
        <taxon>Metarhizium</taxon>
    </lineage>
</organism>
<dbReference type="CDD" id="cd12087">
    <property type="entry name" value="TM_EGFR-like"/>
    <property type="match status" value="1"/>
</dbReference>
<evidence type="ECO:0000256" key="1">
    <source>
        <dbReference type="SAM" id="MobiDB-lite"/>
    </source>
</evidence>
<feature type="region of interest" description="Disordered" evidence="1">
    <location>
        <begin position="51"/>
        <end position="77"/>
    </location>
</feature>
<dbReference type="OrthoDB" id="4941495at2759"/>
<keyword evidence="2" id="KW-0812">Transmembrane</keyword>
<keyword evidence="2" id="KW-0472">Membrane</keyword>
<evidence type="ECO:0000256" key="2">
    <source>
        <dbReference type="SAM" id="Phobius"/>
    </source>
</evidence>
<dbReference type="EMBL" id="KE384729">
    <property type="protein sequence ID" value="KJK79901.1"/>
    <property type="molecule type" value="Genomic_DNA"/>
</dbReference>
<proteinExistence type="predicted"/>
<dbReference type="AlphaFoldDB" id="A0A0D9P1B3"/>
<feature type="transmembrane region" description="Helical" evidence="2">
    <location>
        <begin position="85"/>
        <end position="108"/>
    </location>
</feature>
<dbReference type="STRING" id="1291518.A0A0D9P1B3"/>
<keyword evidence="4" id="KW-1185">Reference proteome</keyword>
<feature type="compositionally biased region" description="Basic and acidic residues" evidence="1">
    <location>
        <begin position="1"/>
        <end position="21"/>
    </location>
</feature>